<dbReference type="AlphaFoldDB" id="A0A2H0YTD2"/>
<feature type="transmembrane region" description="Helical" evidence="1">
    <location>
        <begin position="71"/>
        <end position="90"/>
    </location>
</feature>
<keyword evidence="1" id="KW-1133">Transmembrane helix</keyword>
<evidence type="ECO:0000313" key="3">
    <source>
        <dbReference type="Proteomes" id="UP000236845"/>
    </source>
</evidence>
<comment type="caution">
    <text evidence="2">The sequence shown here is derived from an EMBL/GenBank/DDBJ whole genome shotgun (WGS) entry which is preliminary data.</text>
</comment>
<evidence type="ECO:0008006" key="4">
    <source>
        <dbReference type="Google" id="ProtNLM"/>
    </source>
</evidence>
<feature type="transmembrane region" description="Helical" evidence="1">
    <location>
        <begin position="6"/>
        <end position="23"/>
    </location>
</feature>
<reference evidence="3" key="1">
    <citation type="submission" date="2017-09" db="EMBL/GenBank/DDBJ databases">
        <title>Depth-based differentiation of microbial function through sediment-hosted aquifers and enrichment of novel symbionts in the deep terrestrial subsurface.</title>
        <authorList>
            <person name="Probst A.J."/>
            <person name="Ladd B."/>
            <person name="Jarett J.K."/>
            <person name="Geller-Mcgrath D.E."/>
            <person name="Sieber C.M.K."/>
            <person name="Emerson J.B."/>
            <person name="Anantharaman K."/>
            <person name="Thomas B.C."/>
            <person name="Malmstrom R."/>
            <person name="Stieglmeier M."/>
            <person name="Klingl A."/>
            <person name="Woyke T."/>
            <person name="Ryan C.M."/>
            <person name="Banfield J.F."/>
        </authorList>
    </citation>
    <scope>NUCLEOTIDE SEQUENCE [LARGE SCALE GENOMIC DNA]</scope>
</reference>
<dbReference type="Proteomes" id="UP000236845">
    <property type="component" value="Unassembled WGS sequence"/>
</dbReference>
<accession>A0A2H0YTD2</accession>
<gene>
    <name evidence="2" type="ORF">COT26_00310</name>
</gene>
<protein>
    <recommendedName>
        <fullName evidence="4">Metal-dependent hydrolase</fullName>
    </recommendedName>
</protein>
<evidence type="ECO:0000313" key="2">
    <source>
        <dbReference type="EMBL" id="PIS41013.1"/>
    </source>
</evidence>
<dbReference type="Pfam" id="PF04307">
    <property type="entry name" value="YdjM"/>
    <property type="match status" value="1"/>
</dbReference>
<sequence length="102" mass="12292">MFSYRILHTFLMPLAISAIYWLIKKRWPWPLFIGWNLHILLDMFTHVGVYANEPLFPLSRFAISGMNWASAWIFIPNWIALIGIYLFFYFNHQKKQKQELTP</sequence>
<proteinExistence type="predicted"/>
<dbReference type="EMBL" id="PEXW01000008">
    <property type="protein sequence ID" value="PIS41013.1"/>
    <property type="molecule type" value="Genomic_DNA"/>
</dbReference>
<feature type="transmembrane region" description="Helical" evidence="1">
    <location>
        <begin position="30"/>
        <end position="51"/>
    </location>
</feature>
<keyword evidence="1" id="KW-0812">Transmembrane</keyword>
<dbReference type="InterPro" id="IPR007404">
    <property type="entry name" value="YdjM-like"/>
</dbReference>
<keyword evidence="1" id="KW-0472">Membrane</keyword>
<evidence type="ECO:0000256" key="1">
    <source>
        <dbReference type="SAM" id="Phobius"/>
    </source>
</evidence>
<organism evidence="2 3">
    <name type="scientific">Candidatus Kerfeldbacteria bacterium CG08_land_8_20_14_0_20_43_14</name>
    <dbReference type="NCBI Taxonomy" id="2014246"/>
    <lineage>
        <taxon>Bacteria</taxon>
        <taxon>Candidatus Kerfeldiibacteriota</taxon>
    </lineage>
</organism>
<name>A0A2H0YTD2_9BACT</name>